<sequence length="52" mass="5698">MSGAARILWAAAGSSARWLADWYLWGTASLLDFAQYCEERAQGGESDDEARS</sequence>
<protein>
    <submittedName>
        <fullName evidence="2">Uncharacterized protein</fullName>
    </submittedName>
</protein>
<organism evidence="2 3">
    <name type="scientific">Methylobacterium dankookense</name>
    <dbReference type="NCBI Taxonomy" id="560405"/>
    <lineage>
        <taxon>Bacteria</taxon>
        <taxon>Pseudomonadati</taxon>
        <taxon>Pseudomonadota</taxon>
        <taxon>Alphaproteobacteria</taxon>
        <taxon>Hyphomicrobiales</taxon>
        <taxon>Methylobacteriaceae</taxon>
        <taxon>Methylobacterium</taxon>
    </lineage>
</organism>
<dbReference type="EMBL" id="BPQI01000133">
    <property type="protein sequence ID" value="GJD58127.1"/>
    <property type="molecule type" value="Genomic_DNA"/>
</dbReference>
<gene>
    <name evidence="1" type="ORF">IFDJLNFL_4042</name>
    <name evidence="2" type="ORF">MTDSW087_04811</name>
</gene>
<dbReference type="AlphaFoldDB" id="A0A564G547"/>
<reference evidence="2 3" key="1">
    <citation type="submission" date="2019-06" db="EMBL/GenBank/DDBJ databases">
        <authorList>
            <person name="Rodrigo-Torres L."/>
            <person name="Arahal R. D."/>
            <person name="Lucena T."/>
        </authorList>
    </citation>
    <scope>NUCLEOTIDE SEQUENCE [LARGE SCALE GENOMIC DNA]</scope>
    <source>
        <strain evidence="2 3">SW08-7</strain>
    </source>
</reference>
<dbReference type="RefSeq" id="WP_186383978.1">
    <property type="nucleotide sequence ID" value="NZ_BPQI01000133.1"/>
</dbReference>
<dbReference type="Proteomes" id="UP000401717">
    <property type="component" value="Unassembled WGS sequence"/>
</dbReference>
<evidence type="ECO:0000313" key="1">
    <source>
        <dbReference type="EMBL" id="GJD58127.1"/>
    </source>
</evidence>
<dbReference type="EMBL" id="CABFVH010000046">
    <property type="protein sequence ID" value="VUF15078.1"/>
    <property type="molecule type" value="Genomic_DNA"/>
</dbReference>
<reference evidence="1" key="2">
    <citation type="journal article" date="2021" name="Front. Microbiol.">
        <title>Comprehensive Comparative Genomics and Phenotyping of Methylobacterium Species.</title>
        <authorList>
            <person name="Alessa O."/>
            <person name="Ogura Y."/>
            <person name="Fujitani Y."/>
            <person name="Takami H."/>
            <person name="Hayashi T."/>
            <person name="Sahin N."/>
            <person name="Tani A."/>
        </authorList>
    </citation>
    <scope>NUCLEOTIDE SEQUENCE</scope>
    <source>
        <strain evidence="1">DSM 22415</strain>
    </source>
</reference>
<evidence type="ECO:0000313" key="4">
    <source>
        <dbReference type="Proteomes" id="UP001055303"/>
    </source>
</evidence>
<keyword evidence="4" id="KW-1185">Reference proteome</keyword>
<evidence type="ECO:0000313" key="2">
    <source>
        <dbReference type="EMBL" id="VUF15078.1"/>
    </source>
</evidence>
<accession>A0A564G547</accession>
<proteinExistence type="predicted"/>
<name>A0A564G547_9HYPH</name>
<dbReference type="Proteomes" id="UP001055303">
    <property type="component" value="Unassembled WGS sequence"/>
</dbReference>
<reference evidence="1" key="3">
    <citation type="submission" date="2021-08" db="EMBL/GenBank/DDBJ databases">
        <authorList>
            <person name="Tani A."/>
            <person name="Ola A."/>
            <person name="Ogura Y."/>
            <person name="Katsura K."/>
            <person name="Hayashi T."/>
        </authorList>
    </citation>
    <scope>NUCLEOTIDE SEQUENCE</scope>
    <source>
        <strain evidence="1">DSM 22415</strain>
    </source>
</reference>
<evidence type="ECO:0000313" key="3">
    <source>
        <dbReference type="Proteomes" id="UP000401717"/>
    </source>
</evidence>